<evidence type="ECO:0000256" key="1">
    <source>
        <dbReference type="SAM" id="Coils"/>
    </source>
</evidence>
<protein>
    <submittedName>
        <fullName evidence="2">Virus tail fibre assembly protein, lambda gpK</fullName>
    </submittedName>
</protein>
<dbReference type="RefSeq" id="WP_088236677.1">
    <property type="nucleotide sequence ID" value="NZ_FMAY01000012.1"/>
</dbReference>
<name>A0A1C4DJ08_9ENTR</name>
<dbReference type="AlphaFoldDB" id="A0A1C4DJ08"/>
<accession>A0A1C4DJ08</accession>
<dbReference type="InterPro" id="IPR003458">
    <property type="entry name" value="Phage_T4_Gp38_tail_assem"/>
</dbReference>
<keyword evidence="3" id="KW-1185">Reference proteome</keyword>
<dbReference type="PANTHER" id="PTHR34413:SF2">
    <property type="entry name" value="PROPHAGE TAIL FIBER ASSEMBLY PROTEIN HOMOLOG TFAE-RELATED"/>
    <property type="match status" value="1"/>
</dbReference>
<organism evidence="2 3">
    <name type="scientific">Kosakonia oryzendophytica</name>
    <dbReference type="NCBI Taxonomy" id="1005665"/>
    <lineage>
        <taxon>Bacteria</taxon>
        <taxon>Pseudomonadati</taxon>
        <taxon>Pseudomonadota</taxon>
        <taxon>Gammaproteobacteria</taxon>
        <taxon>Enterobacterales</taxon>
        <taxon>Enterobacteriaceae</taxon>
        <taxon>Kosakonia</taxon>
    </lineage>
</organism>
<gene>
    <name evidence="2" type="ORF">GA0061071_112132</name>
</gene>
<reference evidence="3" key="1">
    <citation type="submission" date="2016-08" db="EMBL/GenBank/DDBJ databases">
        <authorList>
            <person name="Varghese N."/>
            <person name="Submissions Spin"/>
        </authorList>
    </citation>
    <scope>NUCLEOTIDE SEQUENCE [LARGE SCALE GENOMIC DNA]</scope>
    <source>
        <strain evidence="3">REICA_082</strain>
    </source>
</reference>
<dbReference type="PANTHER" id="PTHR34413">
    <property type="entry name" value="PROPHAGE TAIL FIBER ASSEMBLY PROTEIN HOMOLOG TFAE-RELATED-RELATED"/>
    <property type="match status" value="1"/>
</dbReference>
<keyword evidence="1" id="KW-0175">Coiled coil</keyword>
<dbReference type="Proteomes" id="UP000198975">
    <property type="component" value="Unassembled WGS sequence"/>
</dbReference>
<dbReference type="Pfam" id="PF02413">
    <property type="entry name" value="Caudo_TAP"/>
    <property type="match status" value="1"/>
</dbReference>
<evidence type="ECO:0000313" key="2">
    <source>
        <dbReference type="EMBL" id="SCC31347.1"/>
    </source>
</evidence>
<evidence type="ECO:0000313" key="3">
    <source>
        <dbReference type="Proteomes" id="UP000198975"/>
    </source>
</evidence>
<proteinExistence type="predicted"/>
<feature type="coiled-coil region" evidence="1">
    <location>
        <begin position="125"/>
        <end position="152"/>
    </location>
</feature>
<dbReference type="EMBL" id="FMAY01000012">
    <property type="protein sequence ID" value="SCC31347.1"/>
    <property type="molecule type" value="Genomic_DNA"/>
</dbReference>
<sequence length="198" mass="21366">MSQATLNQNLIATAAGEITVYNFDGETREYYSTSVEYLAIGVGIPGNSTVEPPLAAKNGFAVCCATDGRSWQYVADHRGETVYNLESGEKTSITTLGDYPANVTTLAPATPYDKWNGSTWVTNSAAQHAAQIASAEQKKTQLLNEAKNTISLWQTALQLGRISDANKARLIAWMDYIDAVQAMDSAQAPDISWPVQPA</sequence>
<dbReference type="InterPro" id="IPR051220">
    <property type="entry name" value="TFA_Chaperone"/>
</dbReference>
<dbReference type="OrthoDB" id="8596093at2"/>